<evidence type="ECO:0000256" key="1">
    <source>
        <dbReference type="SAM" id="MobiDB-lite"/>
    </source>
</evidence>
<dbReference type="RefSeq" id="WP_275683172.1">
    <property type="nucleotide sequence ID" value="NZ_JAJLJH010000003.1"/>
</dbReference>
<comment type="caution">
    <text evidence="3">The sequence shown here is derived from an EMBL/GenBank/DDBJ whole genome shotgun (WGS) entry which is preliminary data.</text>
</comment>
<name>A0A9X2C3B2_9BURK</name>
<protein>
    <recommendedName>
        <fullName evidence="5">Acid shock protein</fullName>
    </recommendedName>
</protein>
<dbReference type="Proteomes" id="UP001139353">
    <property type="component" value="Unassembled WGS sequence"/>
</dbReference>
<feature type="chain" id="PRO_5040917370" description="Acid shock protein" evidence="2">
    <location>
        <begin position="21"/>
        <end position="70"/>
    </location>
</feature>
<gene>
    <name evidence="3" type="ORF">LPC04_15620</name>
</gene>
<evidence type="ECO:0000313" key="4">
    <source>
        <dbReference type="Proteomes" id="UP001139353"/>
    </source>
</evidence>
<sequence>MTKIPFIAVLLSAAAAASFAQTAASDKSATAQAGAASAPAKHKPARKIRSHKPGASAVDPEDSPDKKGGA</sequence>
<organism evidence="3 4">
    <name type="scientific">Scleromatobacter humisilvae</name>
    <dbReference type="NCBI Taxonomy" id="2897159"/>
    <lineage>
        <taxon>Bacteria</taxon>
        <taxon>Pseudomonadati</taxon>
        <taxon>Pseudomonadota</taxon>
        <taxon>Betaproteobacteria</taxon>
        <taxon>Burkholderiales</taxon>
        <taxon>Sphaerotilaceae</taxon>
        <taxon>Scleromatobacter</taxon>
    </lineage>
</organism>
<proteinExistence type="predicted"/>
<evidence type="ECO:0008006" key="5">
    <source>
        <dbReference type="Google" id="ProtNLM"/>
    </source>
</evidence>
<keyword evidence="4" id="KW-1185">Reference proteome</keyword>
<accession>A0A9X2C3B2</accession>
<dbReference type="EMBL" id="JAJLJH010000003">
    <property type="protein sequence ID" value="MCK9687140.1"/>
    <property type="molecule type" value="Genomic_DNA"/>
</dbReference>
<feature type="compositionally biased region" description="Basic residues" evidence="1">
    <location>
        <begin position="40"/>
        <end position="52"/>
    </location>
</feature>
<keyword evidence="2" id="KW-0732">Signal</keyword>
<reference evidence="3" key="1">
    <citation type="submission" date="2021-11" db="EMBL/GenBank/DDBJ databases">
        <title>BS-T2-15 a new species belonging to the Comamonadaceae family isolated from the soil of a French oak forest.</title>
        <authorList>
            <person name="Mieszkin S."/>
            <person name="Alain K."/>
        </authorList>
    </citation>
    <scope>NUCLEOTIDE SEQUENCE</scope>
    <source>
        <strain evidence="3">BS-T2-15</strain>
    </source>
</reference>
<feature type="compositionally biased region" description="Low complexity" evidence="1">
    <location>
        <begin position="23"/>
        <end position="39"/>
    </location>
</feature>
<feature type="region of interest" description="Disordered" evidence="1">
    <location>
        <begin position="23"/>
        <end position="70"/>
    </location>
</feature>
<dbReference type="AlphaFoldDB" id="A0A9X2C3B2"/>
<evidence type="ECO:0000256" key="2">
    <source>
        <dbReference type="SAM" id="SignalP"/>
    </source>
</evidence>
<feature type="signal peptide" evidence="2">
    <location>
        <begin position="1"/>
        <end position="20"/>
    </location>
</feature>
<evidence type="ECO:0000313" key="3">
    <source>
        <dbReference type="EMBL" id="MCK9687140.1"/>
    </source>
</evidence>